<dbReference type="SMART" id="SM00347">
    <property type="entry name" value="HTH_MARR"/>
    <property type="match status" value="1"/>
</dbReference>
<name>A0A1E8GMU6_9LACT</name>
<dbReference type="InterPro" id="IPR036390">
    <property type="entry name" value="WH_DNA-bd_sf"/>
</dbReference>
<keyword evidence="3" id="KW-0804">Transcription</keyword>
<dbReference type="EMBL" id="MKIR01000012">
    <property type="protein sequence ID" value="OFI49570.1"/>
    <property type="molecule type" value="Genomic_DNA"/>
</dbReference>
<dbReference type="OrthoDB" id="2608887at2"/>
<dbReference type="Proteomes" id="UP000178622">
    <property type="component" value="Unassembled WGS sequence"/>
</dbReference>
<dbReference type="SUPFAM" id="SSF46785">
    <property type="entry name" value="Winged helix' DNA-binding domain"/>
    <property type="match status" value="1"/>
</dbReference>
<organism evidence="5 6">
    <name type="scientific">Floricoccus tropicus</name>
    <dbReference type="NCBI Taxonomy" id="1859473"/>
    <lineage>
        <taxon>Bacteria</taxon>
        <taxon>Bacillati</taxon>
        <taxon>Bacillota</taxon>
        <taxon>Bacilli</taxon>
        <taxon>Lactobacillales</taxon>
        <taxon>Streptococcaceae</taxon>
        <taxon>Floricoccus</taxon>
    </lineage>
</organism>
<keyword evidence="1" id="KW-0805">Transcription regulation</keyword>
<dbReference type="PANTHER" id="PTHR42756">
    <property type="entry name" value="TRANSCRIPTIONAL REGULATOR, MARR"/>
    <property type="match status" value="1"/>
</dbReference>
<evidence type="ECO:0000256" key="1">
    <source>
        <dbReference type="ARBA" id="ARBA00023015"/>
    </source>
</evidence>
<evidence type="ECO:0000259" key="4">
    <source>
        <dbReference type="PROSITE" id="PS50995"/>
    </source>
</evidence>
<comment type="caution">
    <text evidence="5">The sequence shown here is derived from an EMBL/GenBank/DDBJ whole genome shotgun (WGS) entry which is preliminary data.</text>
</comment>
<keyword evidence="6" id="KW-1185">Reference proteome</keyword>
<feature type="domain" description="HTH marR-type" evidence="4">
    <location>
        <begin position="2"/>
        <end position="138"/>
    </location>
</feature>
<evidence type="ECO:0000313" key="6">
    <source>
        <dbReference type="Proteomes" id="UP000178622"/>
    </source>
</evidence>
<evidence type="ECO:0000256" key="3">
    <source>
        <dbReference type="ARBA" id="ARBA00023163"/>
    </source>
</evidence>
<sequence>MNNQIFDLLFELVNFFNDPKNDNILLKNLKIKESPNLMPIIMRIGKMGKTTVGQLAGQLGKNHSSVSRQIDKFEKEGLLISRESQEDMRVREISLSKTGQKIYQQIIEEREKALNKAFANLEDDQLEQIKQSLELLVDSVNTAREE</sequence>
<accession>A0A1E8GMU6</accession>
<dbReference type="PANTHER" id="PTHR42756:SF1">
    <property type="entry name" value="TRANSCRIPTIONAL REPRESSOR OF EMRAB OPERON"/>
    <property type="match status" value="1"/>
</dbReference>
<dbReference type="GO" id="GO:0003677">
    <property type="term" value="F:DNA binding"/>
    <property type="evidence" value="ECO:0007669"/>
    <property type="project" value="UniProtKB-KW"/>
</dbReference>
<dbReference type="GO" id="GO:0003700">
    <property type="term" value="F:DNA-binding transcription factor activity"/>
    <property type="evidence" value="ECO:0007669"/>
    <property type="project" value="InterPro"/>
</dbReference>
<dbReference type="PROSITE" id="PS50995">
    <property type="entry name" value="HTH_MARR_2"/>
    <property type="match status" value="1"/>
</dbReference>
<evidence type="ECO:0000256" key="2">
    <source>
        <dbReference type="ARBA" id="ARBA00023125"/>
    </source>
</evidence>
<dbReference type="RefSeq" id="WP_070792087.1">
    <property type="nucleotide sequence ID" value="NZ_MKIR01000012.1"/>
</dbReference>
<gene>
    <name evidence="5" type="ORF">BG261_03035</name>
</gene>
<dbReference type="PRINTS" id="PR00598">
    <property type="entry name" value="HTHMARR"/>
</dbReference>
<keyword evidence="2" id="KW-0238">DNA-binding</keyword>
<reference evidence="6" key="1">
    <citation type="submission" date="2016-09" db="EMBL/GenBank/DDBJ databases">
        <title>Draft genome sequence of a novel species of the family Streptococcaceae isolated from flowers.</title>
        <authorList>
            <person name="Chuah L.-O."/>
            <person name="Yap K.-P."/>
            <person name="Thong K.L."/>
            <person name="Liong M.T."/>
            <person name="Ahmad R."/>
            <person name="Rusul G."/>
        </authorList>
    </citation>
    <scope>NUCLEOTIDE SEQUENCE [LARGE SCALE GENOMIC DNA]</scope>
    <source>
        <strain evidence="6">DF1</strain>
    </source>
</reference>
<proteinExistence type="predicted"/>
<dbReference type="Gene3D" id="1.10.10.10">
    <property type="entry name" value="Winged helix-like DNA-binding domain superfamily/Winged helix DNA-binding domain"/>
    <property type="match status" value="1"/>
</dbReference>
<dbReference type="AlphaFoldDB" id="A0A1E8GMU6"/>
<dbReference type="STRING" id="1859473.BG261_03035"/>
<dbReference type="Pfam" id="PF01047">
    <property type="entry name" value="MarR"/>
    <property type="match status" value="1"/>
</dbReference>
<dbReference type="InterPro" id="IPR000835">
    <property type="entry name" value="HTH_MarR-typ"/>
</dbReference>
<dbReference type="InterPro" id="IPR036388">
    <property type="entry name" value="WH-like_DNA-bd_sf"/>
</dbReference>
<protein>
    <recommendedName>
        <fullName evidence="4">HTH marR-type domain-containing protein</fullName>
    </recommendedName>
</protein>
<evidence type="ECO:0000313" key="5">
    <source>
        <dbReference type="EMBL" id="OFI49570.1"/>
    </source>
</evidence>